<proteinExistence type="predicted"/>
<name>A0A918VG61_9FLAO</name>
<evidence type="ECO:0000313" key="1">
    <source>
        <dbReference type="EMBL" id="GGZ94604.1"/>
    </source>
</evidence>
<dbReference type="AlphaFoldDB" id="A0A918VG61"/>
<evidence type="ECO:0000313" key="2">
    <source>
        <dbReference type="Proteomes" id="UP000636004"/>
    </source>
</evidence>
<dbReference type="Proteomes" id="UP000636004">
    <property type="component" value="Unassembled WGS sequence"/>
</dbReference>
<sequence>MNQKRFSELIKSFLVQKFPEFTKTINYKDDNSFDCDLRSPTNEFSIWIATYNSEITIGLEDPSGKTDIHTHISCYEEEDINNALTDLATEINNITKGKTLLYHSDRIGYQWTNDINLILKRKNTFENIRVYNWNVN</sequence>
<dbReference type="EMBL" id="BMWZ01000018">
    <property type="protein sequence ID" value="GGZ94604.1"/>
    <property type="molecule type" value="Genomic_DNA"/>
</dbReference>
<comment type="caution">
    <text evidence="1">The sequence shown here is derived from an EMBL/GenBank/DDBJ whole genome shotgun (WGS) entry which is preliminary data.</text>
</comment>
<reference evidence="1" key="2">
    <citation type="submission" date="2020-09" db="EMBL/GenBank/DDBJ databases">
        <authorList>
            <person name="Sun Q."/>
            <person name="Kim S."/>
        </authorList>
    </citation>
    <scope>NUCLEOTIDE SEQUENCE</scope>
    <source>
        <strain evidence="1">KCTC 12710</strain>
    </source>
</reference>
<gene>
    <name evidence="1" type="ORF">GCM10007028_36130</name>
</gene>
<protein>
    <submittedName>
        <fullName evidence="1">Uncharacterized protein</fullName>
    </submittedName>
</protein>
<keyword evidence="2" id="KW-1185">Reference proteome</keyword>
<accession>A0A918VG61</accession>
<organism evidence="1 2">
    <name type="scientific">Algibacter mikhailovii</name>
    <dbReference type="NCBI Taxonomy" id="425498"/>
    <lineage>
        <taxon>Bacteria</taxon>
        <taxon>Pseudomonadati</taxon>
        <taxon>Bacteroidota</taxon>
        <taxon>Flavobacteriia</taxon>
        <taxon>Flavobacteriales</taxon>
        <taxon>Flavobacteriaceae</taxon>
        <taxon>Algibacter</taxon>
    </lineage>
</organism>
<reference evidence="1" key="1">
    <citation type="journal article" date="2014" name="Int. J. Syst. Evol. Microbiol.">
        <title>Complete genome sequence of Corynebacterium casei LMG S-19264T (=DSM 44701T), isolated from a smear-ripened cheese.</title>
        <authorList>
            <consortium name="US DOE Joint Genome Institute (JGI-PGF)"/>
            <person name="Walter F."/>
            <person name="Albersmeier A."/>
            <person name="Kalinowski J."/>
            <person name="Ruckert C."/>
        </authorList>
    </citation>
    <scope>NUCLEOTIDE SEQUENCE</scope>
    <source>
        <strain evidence="1">KCTC 12710</strain>
    </source>
</reference>
<dbReference type="RefSeq" id="WP_189362851.1">
    <property type="nucleotide sequence ID" value="NZ_BMWZ01000018.1"/>
</dbReference>